<reference evidence="1" key="1">
    <citation type="submission" date="2014-09" db="EMBL/GenBank/DDBJ databases">
        <authorList>
            <person name="Magalhaes I.L.F."/>
            <person name="Oliveira U."/>
            <person name="Santos F.R."/>
            <person name="Vidigal T.H.D.A."/>
            <person name="Brescovit A.D."/>
            <person name="Santos A.J."/>
        </authorList>
    </citation>
    <scope>NUCLEOTIDE SEQUENCE</scope>
    <source>
        <tissue evidence="1">Shoot tissue taken approximately 20 cm above the soil surface</tissue>
    </source>
</reference>
<proteinExistence type="predicted"/>
<dbReference type="AlphaFoldDB" id="A0A0A9CA16"/>
<sequence length="20" mass="2352">MYRGLLPLLLFLLLMDMDAL</sequence>
<protein>
    <submittedName>
        <fullName evidence="1">Uncharacterized protein</fullName>
    </submittedName>
</protein>
<name>A0A0A9CA16_ARUDO</name>
<organism evidence="1">
    <name type="scientific">Arundo donax</name>
    <name type="common">Giant reed</name>
    <name type="synonym">Donax arundinaceus</name>
    <dbReference type="NCBI Taxonomy" id="35708"/>
    <lineage>
        <taxon>Eukaryota</taxon>
        <taxon>Viridiplantae</taxon>
        <taxon>Streptophyta</taxon>
        <taxon>Embryophyta</taxon>
        <taxon>Tracheophyta</taxon>
        <taxon>Spermatophyta</taxon>
        <taxon>Magnoliopsida</taxon>
        <taxon>Liliopsida</taxon>
        <taxon>Poales</taxon>
        <taxon>Poaceae</taxon>
        <taxon>PACMAD clade</taxon>
        <taxon>Arundinoideae</taxon>
        <taxon>Arundineae</taxon>
        <taxon>Arundo</taxon>
    </lineage>
</organism>
<evidence type="ECO:0000313" key="1">
    <source>
        <dbReference type="EMBL" id="JAD71308.1"/>
    </source>
</evidence>
<reference evidence="1" key="2">
    <citation type="journal article" date="2015" name="Data Brief">
        <title>Shoot transcriptome of the giant reed, Arundo donax.</title>
        <authorList>
            <person name="Barrero R.A."/>
            <person name="Guerrero F.D."/>
            <person name="Moolhuijzen P."/>
            <person name="Goolsby J.A."/>
            <person name="Tidwell J."/>
            <person name="Bellgard S.E."/>
            <person name="Bellgard M.I."/>
        </authorList>
    </citation>
    <scope>NUCLEOTIDE SEQUENCE</scope>
    <source>
        <tissue evidence="1">Shoot tissue taken approximately 20 cm above the soil surface</tissue>
    </source>
</reference>
<dbReference type="EMBL" id="GBRH01226587">
    <property type="protein sequence ID" value="JAD71308.1"/>
    <property type="molecule type" value="Transcribed_RNA"/>
</dbReference>
<accession>A0A0A9CA16</accession>